<comment type="caution">
    <text evidence="2">The sequence shown here is derived from an EMBL/GenBank/DDBJ whole genome shotgun (WGS) entry which is preliminary data.</text>
</comment>
<feature type="non-terminal residue" evidence="2">
    <location>
        <position position="136"/>
    </location>
</feature>
<feature type="region of interest" description="Disordered" evidence="1">
    <location>
        <begin position="1"/>
        <end position="20"/>
    </location>
</feature>
<gene>
    <name evidence="2" type="ORF">K493DRAFT_393565</name>
</gene>
<keyword evidence="3" id="KW-1185">Reference proteome</keyword>
<feature type="region of interest" description="Disordered" evidence="1">
    <location>
        <begin position="31"/>
        <end position="121"/>
    </location>
</feature>
<protein>
    <submittedName>
        <fullName evidence="2">Uncharacterized protein</fullName>
    </submittedName>
</protein>
<evidence type="ECO:0000313" key="2">
    <source>
        <dbReference type="EMBL" id="ORX76127.1"/>
    </source>
</evidence>
<name>A0A1Y1WRG7_9FUNG</name>
<accession>A0A1Y1WRG7</accession>
<evidence type="ECO:0000313" key="3">
    <source>
        <dbReference type="Proteomes" id="UP000193498"/>
    </source>
</evidence>
<dbReference type="InParanoid" id="A0A1Y1WRG7"/>
<organism evidence="2 3">
    <name type="scientific">Basidiobolus meristosporus CBS 931.73</name>
    <dbReference type="NCBI Taxonomy" id="1314790"/>
    <lineage>
        <taxon>Eukaryota</taxon>
        <taxon>Fungi</taxon>
        <taxon>Fungi incertae sedis</taxon>
        <taxon>Zoopagomycota</taxon>
        <taxon>Entomophthoromycotina</taxon>
        <taxon>Basidiobolomycetes</taxon>
        <taxon>Basidiobolales</taxon>
        <taxon>Basidiobolaceae</taxon>
        <taxon>Basidiobolus</taxon>
    </lineage>
</organism>
<dbReference type="Proteomes" id="UP000193498">
    <property type="component" value="Unassembled WGS sequence"/>
</dbReference>
<proteinExistence type="predicted"/>
<dbReference type="EMBL" id="MCFE01000963">
    <property type="protein sequence ID" value="ORX76127.1"/>
    <property type="molecule type" value="Genomic_DNA"/>
</dbReference>
<reference evidence="2 3" key="1">
    <citation type="submission" date="2016-07" db="EMBL/GenBank/DDBJ databases">
        <title>Pervasive Adenine N6-methylation of Active Genes in Fungi.</title>
        <authorList>
            <consortium name="DOE Joint Genome Institute"/>
            <person name="Mondo S.J."/>
            <person name="Dannebaum R.O."/>
            <person name="Kuo R.C."/>
            <person name="Labutti K."/>
            <person name="Haridas S."/>
            <person name="Kuo A."/>
            <person name="Salamov A."/>
            <person name="Ahrendt S.R."/>
            <person name="Lipzen A."/>
            <person name="Sullivan W."/>
            <person name="Andreopoulos W.B."/>
            <person name="Clum A."/>
            <person name="Lindquist E."/>
            <person name="Daum C."/>
            <person name="Ramamoorthy G.K."/>
            <person name="Gryganskyi A."/>
            <person name="Culley D."/>
            <person name="Magnuson J.K."/>
            <person name="James T.Y."/>
            <person name="O'Malley M.A."/>
            <person name="Stajich J.E."/>
            <person name="Spatafora J.W."/>
            <person name="Visel A."/>
            <person name="Grigoriev I.V."/>
        </authorList>
    </citation>
    <scope>NUCLEOTIDE SEQUENCE [LARGE SCALE GENOMIC DNA]</scope>
    <source>
        <strain evidence="2 3">CBS 931.73</strain>
    </source>
</reference>
<sequence>MSPDGPRTTRGCRTARHPRASPVYSWKGRIRREGWGSTGPTRGMAASWGRGSVGMGKRRIPGSVYCPGHSTPPPTRRNSVFSRPGTPVGTPPASSAGCKRSETPGQGWGARSPTGTAGIGAGWSLVRSNRLGLLIG</sequence>
<dbReference type="AlphaFoldDB" id="A0A1Y1WRG7"/>
<evidence type="ECO:0000256" key="1">
    <source>
        <dbReference type="SAM" id="MobiDB-lite"/>
    </source>
</evidence>